<dbReference type="Gene3D" id="3.30.565.10">
    <property type="entry name" value="Histidine kinase-like ATPase, C-terminal domain"/>
    <property type="match status" value="1"/>
</dbReference>
<dbReference type="HAMAP" id="MF_00149">
    <property type="entry name" value="DNA_mis_repair"/>
    <property type="match status" value="1"/>
</dbReference>
<keyword evidence="8" id="KW-0378">Hydrolase</keyword>
<dbReference type="InterPro" id="IPR014721">
    <property type="entry name" value="Ribsml_uS5_D2-typ_fold_subgr"/>
</dbReference>
<proteinExistence type="inferred from homology"/>
<dbReference type="GO" id="GO:0140664">
    <property type="term" value="F:ATP-dependent DNA damage sensor activity"/>
    <property type="evidence" value="ECO:0007669"/>
    <property type="project" value="InterPro"/>
</dbReference>
<dbReference type="SUPFAM" id="SSF118116">
    <property type="entry name" value="DNA mismatch repair protein MutL"/>
    <property type="match status" value="1"/>
</dbReference>
<dbReference type="InterPro" id="IPR002099">
    <property type="entry name" value="MutL/Mlh/PMS"/>
</dbReference>
<evidence type="ECO:0000256" key="2">
    <source>
        <dbReference type="ARBA" id="ARBA00021975"/>
    </source>
</evidence>
<organism evidence="8 9">
    <name type="scientific">Candidatus Gallitreponema excrementavium</name>
    <dbReference type="NCBI Taxonomy" id="2840840"/>
    <lineage>
        <taxon>Bacteria</taxon>
        <taxon>Pseudomonadati</taxon>
        <taxon>Spirochaetota</taxon>
        <taxon>Spirochaetia</taxon>
        <taxon>Spirochaetales</taxon>
        <taxon>Candidatus Gallitreponema</taxon>
    </lineage>
</organism>
<dbReference type="PROSITE" id="PS00058">
    <property type="entry name" value="DNA_MISMATCH_REPAIR_1"/>
    <property type="match status" value="1"/>
</dbReference>
<dbReference type="InterPro" id="IPR020667">
    <property type="entry name" value="DNA_mismatch_repair_MutL"/>
</dbReference>
<protein>
    <recommendedName>
        <fullName evidence="2 5">DNA mismatch repair protein MutL</fullName>
    </recommendedName>
</protein>
<keyword evidence="3 5" id="KW-0227">DNA damage</keyword>
<evidence type="ECO:0000313" key="8">
    <source>
        <dbReference type="EMBL" id="MBO8456981.1"/>
    </source>
</evidence>
<evidence type="ECO:0000259" key="6">
    <source>
        <dbReference type="SMART" id="SM00853"/>
    </source>
</evidence>
<dbReference type="GO" id="GO:0032300">
    <property type="term" value="C:mismatch repair complex"/>
    <property type="evidence" value="ECO:0007669"/>
    <property type="project" value="InterPro"/>
</dbReference>
<dbReference type="Proteomes" id="UP000823638">
    <property type="component" value="Unassembled WGS sequence"/>
</dbReference>
<evidence type="ECO:0000259" key="7">
    <source>
        <dbReference type="SMART" id="SM01340"/>
    </source>
</evidence>
<comment type="function">
    <text evidence="5">This protein is involved in the repair of mismatches in DNA. It is required for dam-dependent methyl-directed DNA mismatch repair. May act as a 'molecular matchmaker', a protein that promotes the formation of a stable complex between two or more DNA-binding proteins in an ATP-dependent manner without itself being part of a final effector complex.</text>
</comment>
<dbReference type="GO" id="GO:0016887">
    <property type="term" value="F:ATP hydrolysis activity"/>
    <property type="evidence" value="ECO:0007669"/>
    <property type="project" value="InterPro"/>
</dbReference>
<dbReference type="CDD" id="cd16926">
    <property type="entry name" value="HATPase_MutL-MLH-PMS-like"/>
    <property type="match status" value="1"/>
</dbReference>
<comment type="similarity">
    <text evidence="1 5">Belongs to the DNA mismatch repair MutL/HexB family.</text>
</comment>
<evidence type="ECO:0000313" key="9">
    <source>
        <dbReference type="Proteomes" id="UP000823638"/>
    </source>
</evidence>
<dbReference type="Pfam" id="PF08676">
    <property type="entry name" value="MutL_C"/>
    <property type="match status" value="1"/>
</dbReference>
<gene>
    <name evidence="5 8" type="primary">mutL</name>
    <name evidence="8" type="ORF">IAA81_01985</name>
</gene>
<dbReference type="Gene3D" id="3.30.1540.20">
    <property type="entry name" value="MutL, C-terminal domain, dimerisation subdomain"/>
    <property type="match status" value="1"/>
</dbReference>
<sequence>MNRFAPVKELPGDTAGKIAAGEVIDRPNAVVRELIDNSLDAGATEISLEIQEGGSKKIRICDNGAGMTREDLEICWKPHTTSKISRAEDLLNISTLGFRGEALSSICAVSTMKITSVRNNEENAAEGNGTSAAWNLETSFSWKNSGKENSAPMEVINYKISPGRLEKGTIIEIRGLFDNFPARKAFLKKPGAETLLCRQTFQEKALAWPQVAFSLTTDNKLRYLYPGKQSLLERTLSVTEPVEPASFFKEISETGDGFCFKIILGTREVVRKDKKDMMIFVNGRRIFDYGLIQAMDYGAEGFFPNGSHPFAYLFLEINPKYVDFNIHPAKKEIRIRNKGEIHHEISSAVRDFYKNLTLSNLFPQKNGTEKEGSPDSGIISIYGKSAGNFPDFETKVDSKENIFPEIRNEIEHGDNLRERISPTLEYSPATEMQFQNPKATDSMEISGANPGNLKTETGLDFRYIGQVFNLFLVAEYKGKLYLIDQHAAHERILYDQLLKTSGTCQELLIPYIIETETEKEDRYLENSEKELKAAGFDIAREGKGKWCINGVPVRWKGSVEDLKHDLLHKDPDSETLLKSILARTACRQAVKKGDPLDYETARGIVEKTFKLPHPFCPHGRPVWIEFSPEKLTELVSRT</sequence>
<feature type="domain" description="MutL C-terminal dimerisation" evidence="6">
    <location>
        <begin position="463"/>
        <end position="596"/>
    </location>
</feature>
<dbReference type="FunFam" id="3.30.565.10:FF:000003">
    <property type="entry name" value="DNA mismatch repair endonuclease MutL"/>
    <property type="match status" value="1"/>
</dbReference>
<keyword evidence="4 5" id="KW-0234">DNA repair</keyword>
<dbReference type="SMART" id="SM00853">
    <property type="entry name" value="MutL_C"/>
    <property type="match status" value="1"/>
</dbReference>
<dbReference type="Gene3D" id="3.30.230.10">
    <property type="match status" value="1"/>
</dbReference>
<dbReference type="InterPro" id="IPR036890">
    <property type="entry name" value="HATPase_C_sf"/>
</dbReference>
<dbReference type="GO" id="GO:0030983">
    <property type="term" value="F:mismatched DNA binding"/>
    <property type="evidence" value="ECO:0007669"/>
    <property type="project" value="InterPro"/>
</dbReference>
<dbReference type="InterPro" id="IPR037198">
    <property type="entry name" value="MutL_C_sf"/>
</dbReference>
<reference evidence="8" key="2">
    <citation type="journal article" date="2021" name="PeerJ">
        <title>Extensive microbial diversity within the chicken gut microbiome revealed by metagenomics and culture.</title>
        <authorList>
            <person name="Gilroy R."/>
            <person name="Ravi A."/>
            <person name="Getino M."/>
            <person name="Pursley I."/>
            <person name="Horton D.L."/>
            <person name="Alikhan N.F."/>
            <person name="Baker D."/>
            <person name="Gharbi K."/>
            <person name="Hall N."/>
            <person name="Watson M."/>
            <person name="Adriaenssens E.M."/>
            <person name="Foster-Nyarko E."/>
            <person name="Jarju S."/>
            <person name="Secka A."/>
            <person name="Antonio M."/>
            <person name="Oren A."/>
            <person name="Chaudhuri R.R."/>
            <person name="La Ragione R."/>
            <person name="Hildebrand F."/>
            <person name="Pallen M.J."/>
        </authorList>
    </citation>
    <scope>NUCLEOTIDE SEQUENCE</scope>
    <source>
        <strain evidence="8">10532</strain>
    </source>
</reference>
<dbReference type="InterPro" id="IPR042120">
    <property type="entry name" value="MutL_C_dimsub"/>
</dbReference>
<comment type="caution">
    <text evidence="8">The sequence shown here is derived from an EMBL/GenBank/DDBJ whole genome shotgun (WGS) entry which is preliminary data.</text>
</comment>
<dbReference type="GO" id="GO:0006298">
    <property type="term" value="P:mismatch repair"/>
    <property type="evidence" value="ECO:0007669"/>
    <property type="project" value="UniProtKB-UniRule"/>
</dbReference>
<evidence type="ECO:0000256" key="5">
    <source>
        <dbReference type="HAMAP-Rule" id="MF_00149"/>
    </source>
</evidence>
<dbReference type="NCBIfam" id="TIGR00585">
    <property type="entry name" value="mutl"/>
    <property type="match status" value="1"/>
</dbReference>
<feature type="domain" description="DNA mismatch repair protein S5" evidence="7">
    <location>
        <begin position="236"/>
        <end position="354"/>
    </location>
</feature>
<dbReference type="InterPro" id="IPR020568">
    <property type="entry name" value="Ribosomal_Su5_D2-typ_SF"/>
</dbReference>
<dbReference type="SUPFAM" id="SSF54211">
    <property type="entry name" value="Ribosomal protein S5 domain 2-like"/>
    <property type="match status" value="1"/>
</dbReference>
<dbReference type="InterPro" id="IPR014790">
    <property type="entry name" value="MutL_C"/>
</dbReference>
<dbReference type="AlphaFoldDB" id="A0A9D9HN76"/>
<evidence type="ECO:0000256" key="1">
    <source>
        <dbReference type="ARBA" id="ARBA00006082"/>
    </source>
</evidence>
<dbReference type="EMBL" id="JADIMM010000023">
    <property type="protein sequence ID" value="MBO8456981.1"/>
    <property type="molecule type" value="Genomic_DNA"/>
</dbReference>
<dbReference type="CDD" id="cd00782">
    <property type="entry name" value="MutL_Trans"/>
    <property type="match status" value="1"/>
</dbReference>
<name>A0A9D9HN76_9SPIR</name>
<dbReference type="GO" id="GO:0004519">
    <property type="term" value="F:endonuclease activity"/>
    <property type="evidence" value="ECO:0007669"/>
    <property type="project" value="UniProtKB-KW"/>
</dbReference>
<keyword evidence="8" id="KW-0255">Endonuclease</keyword>
<evidence type="ECO:0000256" key="4">
    <source>
        <dbReference type="ARBA" id="ARBA00023204"/>
    </source>
</evidence>
<dbReference type="SUPFAM" id="SSF55874">
    <property type="entry name" value="ATPase domain of HSP90 chaperone/DNA topoisomerase II/histidine kinase"/>
    <property type="match status" value="1"/>
</dbReference>
<dbReference type="SMART" id="SM01340">
    <property type="entry name" value="DNA_mis_repair"/>
    <property type="match status" value="1"/>
</dbReference>
<dbReference type="Gene3D" id="3.30.1370.100">
    <property type="entry name" value="MutL, C-terminal domain, regulatory subdomain"/>
    <property type="match status" value="1"/>
</dbReference>
<reference evidence="8" key="1">
    <citation type="submission" date="2020-10" db="EMBL/GenBank/DDBJ databases">
        <authorList>
            <person name="Gilroy R."/>
        </authorList>
    </citation>
    <scope>NUCLEOTIDE SEQUENCE</scope>
    <source>
        <strain evidence="8">10532</strain>
    </source>
</reference>
<dbReference type="InterPro" id="IPR013507">
    <property type="entry name" value="DNA_mismatch_S5_2-like"/>
</dbReference>
<dbReference type="InterPro" id="IPR038973">
    <property type="entry name" value="MutL/Mlh/Pms-like"/>
</dbReference>
<dbReference type="InterPro" id="IPR014762">
    <property type="entry name" value="DNA_mismatch_repair_CS"/>
</dbReference>
<dbReference type="InterPro" id="IPR042121">
    <property type="entry name" value="MutL_C_regsub"/>
</dbReference>
<keyword evidence="8" id="KW-0540">Nuclease</keyword>
<dbReference type="PANTHER" id="PTHR10073">
    <property type="entry name" value="DNA MISMATCH REPAIR PROTEIN MLH, PMS, MUTL"/>
    <property type="match status" value="1"/>
</dbReference>
<dbReference type="PANTHER" id="PTHR10073:SF12">
    <property type="entry name" value="DNA MISMATCH REPAIR PROTEIN MLH1"/>
    <property type="match status" value="1"/>
</dbReference>
<accession>A0A9D9HN76</accession>
<evidence type="ECO:0000256" key="3">
    <source>
        <dbReference type="ARBA" id="ARBA00022763"/>
    </source>
</evidence>
<dbReference type="Pfam" id="PF01119">
    <property type="entry name" value="DNA_mis_repair"/>
    <property type="match status" value="1"/>
</dbReference>
<dbReference type="Pfam" id="PF13589">
    <property type="entry name" value="HATPase_c_3"/>
    <property type="match status" value="1"/>
</dbReference>
<dbReference type="GO" id="GO:0005524">
    <property type="term" value="F:ATP binding"/>
    <property type="evidence" value="ECO:0007669"/>
    <property type="project" value="InterPro"/>
</dbReference>